<evidence type="ECO:0000313" key="7">
    <source>
        <dbReference type="Proteomes" id="UP001139311"/>
    </source>
</evidence>
<reference evidence="6" key="1">
    <citation type="submission" date="2021-10" db="EMBL/GenBank/DDBJ databases">
        <title>Roseicella aerolatum sp. nov., isolated from aerosols of e-waste dismantling site.</title>
        <authorList>
            <person name="Qin T."/>
        </authorList>
    </citation>
    <scope>NUCLEOTIDE SEQUENCE</scope>
    <source>
        <strain evidence="6">GB24</strain>
    </source>
</reference>
<feature type="transmembrane region" description="Helical" evidence="4">
    <location>
        <begin position="245"/>
        <end position="269"/>
    </location>
</feature>
<dbReference type="Proteomes" id="UP001139311">
    <property type="component" value="Unassembled WGS sequence"/>
</dbReference>
<evidence type="ECO:0000256" key="3">
    <source>
        <dbReference type="ARBA" id="ARBA00023136"/>
    </source>
</evidence>
<dbReference type="PROSITE" id="PS50850">
    <property type="entry name" value="MFS"/>
    <property type="match status" value="1"/>
</dbReference>
<evidence type="ECO:0000256" key="1">
    <source>
        <dbReference type="ARBA" id="ARBA00022692"/>
    </source>
</evidence>
<accession>A0A9X1L9A3</accession>
<dbReference type="Pfam" id="PF07690">
    <property type="entry name" value="MFS_1"/>
    <property type="match status" value="1"/>
</dbReference>
<dbReference type="InterPro" id="IPR011701">
    <property type="entry name" value="MFS"/>
</dbReference>
<feature type="transmembrane region" description="Helical" evidence="4">
    <location>
        <begin position="42"/>
        <end position="61"/>
    </location>
</feature>
<evidence type="ECO:0000313" key="6">
    <source>
        <dbReference type="EMBL" id="MCB4820147.1"/>
    </source>
</evidence>
<evidence type="ECO:0000256" key="4">
    <source>
        <dbReference type="SAM" id="Phobius"/>
    </source>
</evidence>
<dbReference type="SUPFAM" id="SSF103473">
    <property type="entry name" value="MFS general substrate transporter"/>
    <property type="match status" value="1"/>
</dbReference>
<proteinExistence type="predicted"/>
<dbReference type="GO" id="GO:0022857">
    <property type="term" value="F:transmembrane transporter activity"/>
    <property type="evidence" value="ECO:0007669"/>
    <property type="project" value="InterPro"/>
</dbReference>
<dbReference type="AlphaFoldDB" id="A0A9X1L9A3"/>
<keyword evidence="7" id="KW-1185">Reference proteome</keyword>
<feature type="domain" description="Major facilitator superfamily (MFS) profile" evidence="5">
    <location>
        <begin position="1"/>
        <end position="351"/>
    </location>
</feature>
<keyword evidence="3 4" id="KW-0472">Membrane</keyword>
<evidence type="ECO:0000259" key="5">
    <source>
        <dbReference type="PROSITE" id="PS50850"/>
    </source>
</evidence>
<gene>
    <name evidence="6" type="ORF">LHA35_00180</name>
</gene>
<feature type="transmembrane region" description="Helical" evidence="4">
    <location>
        <begin position="101"/>
        <end position="120"/>
    </location>
</feature>
<dbReference type="InterPro" id="IPR036259">
    <property type="entry name" value="MFS_trans_sf"/>
</dbReference>
<name>A0A9X1L9A3_9PROT</name>
<feature type="transmembrane region" description="Helical" evidence="4">
    <location>
        <begin position="202"/>
        <end position="224"/>
    </location>
</feature>
<keyword evidence="1 4" id="KW-0812">Transmembrane</keyword>
<organism evidence="6 7">
    <name type="scientific">Roseicella aerolata</name>
    <dbReference type="NCBI Taxonomy" id="2883479"/>
    <lineage>
        <taxon>Bacteria</taxon>
        <taxon>Pseudomonadati</taxon>
        <taxon>Pseudomonadota</taxon>
        <taxon>Alphaproteobacteria</taxon>
        <taxon>Acetobacterales</taxon>
        <taxon>Roseomonadaceae</taxon>
        <taxon>Roseicella</taxon>
    </lineage>
</organism>
<dbReference type="InterPro" id="IPR020846">
    <property type="entry name" value="MFS_dom"/>
</dbReference>
<feature type="transmembrane region" description="Helical" evidence="4">
    <location>
        <begin position="67"/>
        <end position="89"/>
    </location>
</feature>
<dbReference type="Gene3D" id="1.20.1250.20">
    <property type="entry name" value="MFS general substrate transporter like domains"/>
    <property type="match status" value="1"/>
</dbReference>
<dbReference type="EMBL" id="JAJAQI010000001">
    <property type="protein sequence ID" value="MCB4820147.1"/>
    <property type="molecule type" value="Genomic_DNA"/>
</dbReference>
<sequence length="356" mass="35023">MATEFGIPASWVFGAFSAALVLSALLGPMVGRAIDARGGRGVLTASNLVLAAGLAGLGLAQGPASMAAAWLVLGIGMAMGLYDAAFATLAGLYGRAARGPITGITLIAGFASTVGWPLSALMEEAFGWRGACLAWAGLHLLLGLPLNRLLVPPAPPPERGSAAAVAGPPPPRFAMPLLAFVFSATWFVTGAMAAHLPAMLQAAGASTAGAVAAAALVGPAQVAARVAEFGLLRRFHPLVSARLATIGHPLGAIALVAFGGPGAAAFAVLHGMGNGVLTIAKGTLPLAVFGPAGYGARQGLLAAPARLLQAASPFVFGLLLEGAGVGAALLVTTALSLAACAALLVLRPAPSGPVHG</sequence>
<protein>
    <submittedName>
        <fullName evidence="6">MFS transporter</fullName>
    </submittedName>
</protein>
<comment type="caution">
    <text evidence="6">The sequence shown here is derived from an EMBL/GenBank/DDBJ whole genome shotgun (WGS) entry which is preliminary data.</text>
</comment>
<keyword evidence="2 4" id="KW-1133">Transmembrane helix</keyword>
<feature type="transmembrane region" description="Helical" evidence="4">
    <location>
        <begin position="12"/>
        <end position="30"/>
    </location>
</feature>
<feature type="transmembrane region" description="Helical" evidence="4">
    <location>
        <begin position="177"/>
        <end position="196"/>
    </location>
</feature>
<feature type="transmembrane region" description="Helical" evidence="4">
    <location>
        <begin position="323"/>
        <end position="346"/>
    </location>
</feature>
<evidence type="ECO:0000256" key="2">
    <source>
        <dbReference type="ARBA" id="ARBA00022989"/>
    </source>
</evidence>